<accession>A0A0F9CU16</accession>
<evidence type="ECO:0000313" key="1">
    <source>
        <dbReference type="EMBL" id="KKL52704.1"/>
    </source>
</evidence>
<dbReference type="SUPFAM" id="SSF89372">
    <property type="entry name" value="Fucose-specific lectin"/>
    <property type="match status" value="1"/>
</dbReference>
<reference evidence="1" key="1">
    <citation type="journal article" date="2015" name="Nature">
        <title>Complex archaea that bridge the gap between prokaryotes and eukaryotes.</title>
        <authorList>
            <person name="Spang A."/>
            <person name="Saw J.H."/>
            <person name="Jorgensen S.L."/>
            <person name="Zaremba-Niedzwiedzka K."/>
            <person name="Martijn J."/>
            <person name="Lind A.E."/>
            <person name="van Eijk R."/>
            <person name="Schleper C."/>
            <person name="Guy L."/>
            <person name="Ettema T.J."/>
        </authorList>
    </citation>
    <scope>NUCLEOTIDE SEQUENCE</scope>
</reference>
<dbReference type="AlphaFoldDB" id="A0A0F9CU16"/>
<name>A0A0F9CU16_9ZZZZ</name>
<organism evidence="1">
    <name type="scientific">marine sediment metagenome</name>
    <dbReference type="NCBI Taxonomy" id="412755"/>
    <lineage>
        <taxon>unclassified sequences</taxon>
        <taxon>metagenomes</taxon>
        <taxon>ecological metagenomes</taxon>
    </lineage>
</organism>
<comment type="caution">
    <text evidence="1">The sequence shown here is derived from an EMBL/GenBank/DDBJ whole genome shotgun (WGS) entry which is preliminary data.</text>
</comment>
<proteinExistence type="predicted"/>
<dbReference type="EMBL" id="LAZR01031798">
    <property type="protein sequence ID" value="KKL52704.1"/>
    <property type="molecule type" value="Genomic_DNA"/>
</dbReference>
<gene>
    <name evidence="1" type="ORF">LCGC14_2282790</name>
</gene>
<evidence type="ECO:0008006" key="2">
    <source>
        <dbReference type="Google" id="ProtNLM"/>
    </source>
</evidence>
<feature type="non-terminal residue" evidence="1">
    <location>
        <position position="1"/>
    </location>
</feature>
<protein>
    <recommendedName>
        <fullName evidence="2">Sialidase domain-containing protein</fullName>
    </recommendedName>
</protein>
<sequence>YHYIRPWKGTNVTVKRFADGAWKPVGERPSWAYLPALSAGAKALAVGWQYNPQKSHGVAPAVAMLAGDDWKQVGDHESLCVRDGRRTRERFLSLAWDAKDRLIAAWQEHKPDARGKTATPERIQVRRLDDGKWVKLGDAATRADRARAVSYAMTVHGDAPVVAACEGADAGRAKLSVRIWQGGKWVKLGDGPLNVLGKGGGALKPTLASDGKVLYVAWPEFLPGRRPLLFVKQWDGRKWTLIGGPLNAAPGKGAAHRPTMAIMGGKPVVAWTEYDPDSGRMRQVRIKRLK</sequence>